<evidence type="ECO:0000313" key="11">
    <source>
        <dbReference type="Proteomes" id="UP000219799"/>
    </source>
</evidence>
<comment type="similarity">
    <text evidence="6">Belongs to the DEAD box helicase family.</text>
</comment>
<protein>
    <recommendedName>
        <fullName evidence="6">ATP-dependent RNA helicase</fullName>
        <ecNumber evidence="6">3.6.4.13</ecNumber>
    </recommendedName>
</protein>
<dbReference type="Pfam" id="PF13959">
    <property type="entry name" value="CTE_SPB4"/>
    <property type="match status" value="1"/>
</dbReference>
<evidence type="ECO:0000256" key="6">
    <source>
        <dbReference type="RuleBase" id="RU365068"/>
    </source>
</evidence>
<dbReference type="SMART" id="SM00487">
    <property type="entry name" value="DEXDc"/>
    <property type="match status" value="1"/>
</dbReference>
<organism evidence="10 11">
    <name type="scientific">Plasmodium malariae</name>
    <dbReference type="NCBI Taxonomy" id="5858"/>
    <lineage>
        <taxon>Eukaryota</taxon>
        <taxon>Sar</taxon>
        <taxon>Alveolata</taxon>
        <taxon>Apicomplexa</taxon>
        <taxon>Aconoidasida</taxon>
        <taxon>Haemosporida</taxon>
        <taxon>Plasmodiidae</taxon>
        <taxon>Plasmodium</taxon>
        <taxon>Plasmodium (Plasmodium)</taxon>
    </lineage>
</organism>
<evidence type="ECO:0000259" key="9">
    <source>
        <dbReference type="PROSITE" id="PS51194"/>
    </source>
</evidence>
<dbReference type="InterPro" id="IPR025313">
    <property type="entry name" value="SPB4-like_CTE"/>
</dbReference>
<feature type="region of interest" description="Disordered" evidence="7">
    <location>
        <begin position="37"/>
        <end position="88"/>
    </location>
</feature>
<feature type="compositionally biased region" description="Low complexity" evidence="7">
    <location>
        <begin position="473"/>
        <end position="493"/>
    </location>
</feature>
<evidence type="ECO:0000259" key="8">
    <source>
        <dbReference type="PROSITE" id="PS51192"/>
    </source>
</evidence>
<feature type="region of interest" description="Disordered" evidence="7">
    <location>
        <begin position="178"/>
        <end position="197"/>
    </location>
</feature>
<dbReference type="SMART" id="SM00490">
    <property type="entry name" value="HELICc"/>
    <property type="match status" value="1"/>
</dbReference>
<dbReference type="Pfam" id="PF00270">
    <property type="entry name" value="DEAD"/>
    <property type="match status" value="1"/>
</dbReference>
<keyword evidence="4 6" id="KW-0067">ATP-binding</keyword>
<dbReference type="InterPro" id="IPR011545">
    <property type="entry name" value="DEAD/DEAH_box_helicase_dom"/>
</dbReference>
<dbReference type="GO" id="GO:0003724">
    <property type="term" value="F:RNA helicase activity"/>
    <property type="evidence" value="ECO:0007669"/>
    <property type="project" value="UniProtKB-EC"/>
</dbReference>
<evidence type="ECO:0000256" key="2">
    <source>
        <dbReference type="ARBA" id="ARBA00022801"/>
    </source>
</evidence>
<evidence type="ECO:0000256" key="3">
    <source>
        <dbReference type="ARBA" id="ARBA00022806"/>
    </source>
</evidence>
<proteinExistence type="inferred from homology"/>
<reference evidence="10 11" key="1">
    <citation type="submission" date="2016-06" db="EMBL/GenBank/DDBJ databases">
        <authorList>
            <consortium name="Pathogen Informatics"/>
        </authorList>
    </citation>
    <scope>NUCLEOTIDE SEQUENCE [LARGE SCALE GENOMIC DNA]</scope>
    <source>
        <strain evidence="10">PmlGA01</strain>
    </source>
</reference>
<dbReference type="CDD" id="cd18787">
    <property type="entry name" value="SF2_C_DEAD"/>
    <property type="match status" value="1"/>
</dbReference>
<dbReference type="InterPro" id="IPR001650">
    <property type="entry name" value="Helicase_C-like"/>
</dbReference>
<dbReference type="InterPro" id="IPR014001">
    <property type="entry name" value="Helicase_ATP-bd"/>
</dbReference>
<dbReference type="EC" id="3.6.4.13" evidence="6"/>
<evidence type="ECO:0000256" key="1">
    <source>
        <dbReference type="ARBA" id="ARBA00022741"/>
    </source>
</evidence>
<keyword evidence="1 6" id="KW-0547">Nucleotide-binding</keyword>
<dbReference type="PROSITE" id="PS51192">
    <property type="entry name" value="HELICASE_ATP_BIND_1"/>
    <property type="match status" value="1"/>
</dbReference>
<dbReference type="PROSITE" id="PS51194">
    <property type="entry name" value="HELICASE_CTER"/>
    <property type="match status" value="1"/>
</dbReference>
<dbReference type="GO" id="GO:0016887">
    <property type="term" value="F:ATP hydrolysis activity"/>
    <property type="evidence" value="ECO:0007669"/>
    <property type="project" value="RHEA"/>
</dbReference>
<dbReference type="GO" id="GO:0003723">
    <property type="term" value="F:RNA binding"/>
    <property type="evidence" value="ECO:0007669"/>
    <property type="project" value="UniProtKB-UniRule"/>
</dbReference>
<feature type="region of interest" description="Disordered" evidence="7">
    <location>
        <begin position="464"/>
        <end position="495"/>
    </location>
</feature>
<keyword evidence="2 6" id="KW-0378">Hydrolase</keyword>
<sequence length="902" mass="103857">MKKLKEKKKFSKKDILKGNSEKIKTFLKSKKKKKIKGLKEKLFSKNASKDRAGITKKKDNNRRGKEWKTKKKEKEKEKVKKGKEQRNRDEDKNILGEFLENDGKGGCVTNNNLHDLFIKKKKIKEGSKSAINCKNVSDPVTHLDYSNENCNVKKSALENGEDRKSDKDVSEMNLVKYHNRGTKISNSTNNNNNNNSSSSSYSSSIFEGLFSDLREVLSECLIKTLEKNNFTKTTSIQRTSIPLMFKENDVFLKCMTGSGKTLCYAIPAVQKILNMKEKNIKITRDMGTFILILSPTRELAVQINSLFYVLTKPYPYIVVSCITGGEKKKSEKNRLRKGISILTCTPGRLLDHLEHTKSLKLTYLKSVILDEADKIIYLGTQDKIKLIYDMIKKLKHEEIVCMKEEVKNYDQVRKNFQMIFISATLNRAIKSLANYCLTNKTLWVEKKSVTRASFSAYGADLESGNAQGNASENMADTSADNAADNSAQNDDGNTNFITGSYPQSENFGSYELPEQLRQHCILLDMKQKFWCLLCMLLECVEKKMKPVVFLSNHNSVEYYQILLKNIYWPTDVKKKNIEVNKRLNKEIKPVLEKEDELLLKKHLENCVLNKYKEMKRDDFKLLPYKNLIVDDIYGGCGGEEDRYHADIDDDDEGEQILYNINTDKHKRVYLFKNVPIYILHGNLSKEDRLGNFNDFSKNANGILLCTDIASRGLNFNSLDVVIQYDIPQVLEEYIHKVGRTARLNKEGFSYLFLLYQEKEFINILKNKNIVLKVIKGNELINKIKKEYIPSFLKSVGGNVLEFLQNHFQSIVKSNNTLIEKSTSAYLCSVTSYYSVSKNLRTVFNAKNLHLGHLAYTFMLDQTPKEISKFNKKHNYLKVKKHTVLSNKDKRFLRSKGFKKKKA</sequence>
<dbReference type="AlphaFoldDB" id="A0A1C3KA96"/>
<dbReference type="Pfam" id="PF00271">
    <property type="entry name" value="Helicase_C"/>
    <property type="match status" value="1"/>
</dbReference>
<evidence type="ECO:0000256" key="4">
    <source>
        <dbReference type="ARBA" id="ARBA00022840"/>
    </source>
</evidence>
<feature type="domain" description="Helicase C-terminal" evidence="9">
    <location>
        <begin position="613"/>
        <end position="787"/>
    </location>
</feature>
<dbReference type="Proteomes" id="UP000219799">
    <property type="component" value="Chromosome 3"/>
</dbReference>
<keyword evidence="3 6" id="KW-0347">Helicase</keyword>
<evidence type="ECO:0000313" key="10">
    <source>
        <dbReference type="EMBL" id="SBT70460.1"/>
    </source>
</evidence>
<dbReference type="SUPFAM" id="SSF52540">
    <property type="entry name" value="P-loop containing nucleoside triphosphate hydrolases"/>
    <property type="match status" value="2"/>
</dbReference>
<feature type="compositionally biased region" description="Low complexity" evidence="7">
    <location>
        <begin position="185"/>
        <end position="197"/>
    </location>
</feature>
<dbReference type="InterPro" id="IPR027417">
    <property type="entry name" value="P-loop_NTPase"/>
</dbReference>
<comment type="catalytic activity">
    <reaction evidence="6">
        <text>ATP + H2O = ADP + phosphate + H(+)</text>
        <dbReference type="Rhea" id="RHEA:13065"/>
        <dbReference type="ChEBI" id="CHEBI:15377"/>
        <dbReference type="ChEBI" id="CHEBI:15378"/>
        <dbReference type="ChEBI" id="CHEBI:30616"/>
        <dbReference type="ChEBI" id="CHEBI:43474"/>
        <dbReference type="ChEBI" id="CHEBI:456216"/>
        <dbReference type="EC" id="3.6.4.13"/>
    </reaction>
</comment>
<accession>A0A1C3KA96</accession>
<feature type="domain" description="Helicase ATP-binding" evidence="8">
    <location>
        <begin position="241"/>
        <end position="443"/>
    </location>
</feature>
<comment type="function">
    <text evidence="6">RNA helicase.</text>
</comment>
<evidence type="ECO:0000256" key="7">
    <source>
        <dbReference type="SAM" id="MobiDB-lite"/>
    </source>
</evidence>
<name>A0A1C3KA96_PLAMA</name>
<dbReference type="VEuPathDB" id="PlasmoDB:PmUG01_03027700"/>
<evidence type="ECO:0000256" key="5">
    <source>
        <dbReference type="ARBA" id="ARBA00022884"/>
    </source>
</evidence>
<dbReference type="EMBL" id="LT594491">
    <property type="protein sequence ID" value="SBT70460.1"/>
    <property type="molecule type" value="Genomic_DNA"/>
</dbReference>
<dbReference type="GO" id="GO:0005524">
    <property type="term" value="F:ATP binding"/>
    <property type="evidence" value="ECO:0007669"/>
    <property type="project" value="UniProtKB-UniRule"/>
</dbReference>
<dbReference type="InterPro" id="IPR000629">
    <property type="entry name" value="RNA-helicase_DEAD-box_CS"/>
</dbReference>
<comment type="domain">
    <text evidence="6">The Q motif is unique to and characteristic of the DEAD box family of RNA helicases and controls ATP binding and hydrolysis.</text>
</comment>
<dbReference type="SMART" id="SM01178">
    <property type="entry name" value="DUF4217"/>
    <property type="match status" value="1"/>
</dbReference>
<dbReference type="PROSITE" id="PS00039">
    <property type="entry name" value="DEAD_ATP_HELICASE"/>
    <property type="match status" value="1"/>
</dbReference>
<dbReference type="Gene3D" id="3.40.50.300">
    <property type="entry name" value="P-loop containing nucleotide triphosphate hydrolases"/>
    <property type="match status" value="2"/>
</dbReference>
<gene>
    <name evidence="10" type="primary">DBP7</name>
    <name evidence="10" type="ORF">PMLGA01_030019500</name>
</gene>
<keyword evidence="5 6" id="KW-0694">RNA-binding</keyword>
<dbReference type="PANTHER" id="PTHR24031">
    <property type="entry name" value="RNA HELICASE"/>
    <property type="match status" value="1"/>
</dbReference>